<feature type="transmembrane region" description="Helical" evidence="1">
    <location>
        <begin position="12"/>
        <end position="33"/>
    </location>
</feature>
<reference evidence="2" key="1">
    <citation type="journal article" date="2020" name="mSystems">
        <title>Genome- and Community-Level Interaction Insights into Carbon Utilization and Element Cycling Functions of Hydrothermarchaeota in Hydrothermal Sediment.</title>
        <authorList>
            <person name="Zhou Z."/>
            <person name="Liu Y."/>
            <person name="Xu W."/>
            <person name="Pan J."/>
            <person name="Luo Z.H."/>
            <person name="Li M."/>
        </authorList>
    </citation>
    <scope>NUCLEOTIDE SEQUENCE [LARGE SCALE GENOMIC DNA]</scope>
    <source>
        <strain evidence="2">SpSt-361</strain>
    </source>
</reference>
<accession>A0A832E1S8</accession>
<proteinExistence type="predicted"/>
<name>A0A832E1S8_UNCKA</name>
<protein>
    <submittedName>
        <fullName evidence="2">Uncharacterized protein</fullName>
    </submittedName>
</protein>
<evidence type="ECO:0000313" key="2">
    <source>
        <dbReference type="EMBL" id="HEX61752.1"/>
    </source>
</evidence>
<keyword evidence="1" id="KW-1133">Transmembrane helix</keyword>
<organism evidence="2">
    <name type="scientific">candidate division WWE3 bacterium</name>
    <dbReference type="NCBI Taxonomy" id="2053526"/>
    <lineage>
        <taxon>Bacteria</taxon>
        <taxon>Katanobacteria</taxon>
    </lineage>
</organism>
<sequence length="68" mass="7527">MEAPRRPNRKKLTLFLVAFLALLGLAAFAIWYFTFRGTVKIGAVERISYAADVSFDAETLSDLSGTVE</sequence>
<dbReference type="AlphaFoldDB" id="A0A832E1S8"/>
<gene>
    <name evidence="2" type="ORF">ENR01_01155</name>
</gene>
<dbReference type="EMBL" id="DSPJ01000035">
    <property type="protein sequence ID" value="HEX61752.1"/>
    <property type="molecule type" value="Genomic_DNA"/>
</dbReference>
<evidence type="ECO:0000256" key="1">
    <source>
        <dbReference type="SAM" id="Phobius"/>
    </source>
</evidence>
<keyword evidence="1" id="KW-0812">Transmembrane</keyword>
<keyword evidence="1" id="KW-0472">Membrane</keyword>
<comment type="caution">
    <text evidence="2">The sequence shown here is derived from an EMBL/GenBank/DDBJ whole genome shotgun (WGS) entry which is preliminary data.</text>
</comment>